<dbReference type="Gene3D" id="3.40.50.300">
    <property type="entry name" value="P-loop containing nucleotide triphosphate hydrolases"/>
    <property type="match status" value="1"/>
</dbReference>
<dbReference type="Pfam" id="PF13238">
    <property type="entry name" value="AAA_18"/>
    <property type="match status" value="1"/>
</dbReference>
<dbReference type="SUPFAM" id="SSF52540">
    <property type="entry name" value="P-loop containing nucleoside triphosphate hydrolases"/>
    <property type="match status" value="1"/>
</dbReference>
<reference evidence="1 2" key="1">
    <citation type="submission" date="2019-04" db="EMBL/GenBank/DDBJ databases">
        <title>Rhizobium terrae sp. nov., isolated from a paddy soil.</title>
        <authorList>
            <person name="Lin S.-Y."/>
            <person name="Hameed A."/>
            <person name="Huang H.-I."/>
            <person name="Young C.-C."/>
        </authorList>
    </citation>
    <scope>NUCLEOTIDE SEQUENCE [LARGE SCALE GENOMIC DNA]</scope>
    <source>
        <strain evidence="1 2">CC-HIH110</strain>
    </source>
</reference>
<keyword evidence="1" id="KW-0808">Transferase</keyword>
<proteinExistence type="predicted"/>
<keyword evidence="1" id="KW-0418">Kinase</keyword>
<gene>
    <name evidence="1" type="ORF">E6C51_13510</name>
</gene>
<keyword evidence="2" id="KW-1185">Reference proteome</keyword>
<evidence type="ECO:0000313" key="1">
    <source>
        <dbReference type="EMBL" id="THF49054.1"/>
    </source>
</evidence>
<name>A0A4S3ZTL1_9HYPH</name>
<dbReference type="AlphaFoldDB" id="A0A4S3ZTL1"/>
<sequence>MGVRNYLIEGVSCSGKTTVCDELLRRGHHAIHGDRVLAYQGDPETGEPLDGSCHEHHIWDVGKVNALMDDQTVAMTFFCGGSRNFDHFIARFDAIFVLDVDLNTLSRRLSERPKDEFGAKPSERALILRLHATKEDTPAGIRIDATASVGHVVDQILSRCSG</sequence>
<dbReference type="InterPro" id="IPR027417">
    <property type="entry name" value="P-loop_NTPase"/>
</dbReference>
<evidence type="ECO:0000313" key="2">
    <source>
        <dbReference type="Proteomes" id="UP000310754"/>
    </source>
</evidence>
<accession>A0A4S3ZTL1</accession>
<dbReference type="Proteomes" id="UP000310754">
    <property type="component" value="Unassembled WGS sequence"/>
</dbReference>
<dbReference type="GO" id="GO:0016301">
    <property type="term" value="F:kinase activity"/>
    <property type="evidence" value="ECO:0007669"/>
    <property type="project" value="UniProtKB-KW"/>
</dbReference>
<organism evidence="1 2">
    <name type="scientific">Allorhizobium terrae</name>
    <dbReference type="NCBI Taxonomy" id="1848972"/>
    <lineage>
        <taxon>Bacteria</taxon>
        <taxon>Pseudomonadati</taxon>
        <taxon>Pseudomonadota</taxon>
        <taxon>Alphaproteobacteria</taxon>
        <taxon>Hyphomicrobiales</taxon>
        <taxon>Rhizobiaceae</taxon>
        <taxon>Rhizobium/Agrobacterium group</taxon>
        <taxon>Allorhizobium</taxon>
    </lineage>
</organism>
<dbReference type="RefSeq" id="WP_190236449.1">
    <property type="nucleotide sequence ID" value="NZ_SSOA01000007.1"/>
</dbReference>
<protein>
    <submittedName>
        <fullName evidence="1">Nucleoside kinase</fullName>
    </submittedName>
</protein>
<dbReference type="EMBL" id="SSOA01000007">
    <property type="protein sequence ID" value="THF49054.1"/>
    <property type="molecule type" value="Genomic_DNA"/>
</dbReference>
<comment type="caution">
    <text evidence="1">The sequence shown here is derived from an EMBL/GenBank/DDBJ whole genome shotgun (WGS) entry which is preliminary data.</text>
</comment>